<name>A0A6I3SMU2_HELMO</name>
<dbReference type="OrthoDB" id="9806359at2"/>
<evidence type="ECO:0000256" key="2">
    <source>
        <dbReference type="ARBA" id="ARBA00012387"/>
    </source>
</evidence>
<dbReference type="InterPro" id="IPR029044">
    <property type="entry name" value="Nucleotide-diphossugar_trans"/>
</dbReference>
<dbReference type="InterPro" id="IPR051161">
    <property type="entry name" value="Mannose-6P_isomerase_type2"/>
</dbReference>
<dbReference type="GO" id="GO:0005525">
    <property type="term" value="F:GTP binding"/>
    <property type="evidence" value="ECO:0007669"/>
    <property type="project" value="UniProtKB-KW"/>
</dbReference>
<dbReference type="InterPro" id="IPR014710">
    <property type="entry name" value="RmlC-like_jellyroll"/>
</dbReference>
<evidence type="ECO:0000256" key="4">
    <source>
        <dbReference type="ARBA" id="ARBA00022695"/>
    </source>
</evidence>
<dbReference type="InterPro" id="IPR054566">
    <property type="entry name" value="ManC/GMP-like_b-helix"/>
</dbReference>
<dbReference type="GO" id="GO:0009298">
    <property type="term" value="P:GDP-mannose biosynthetic process"/>
    <property type="evidence" value="ECO:0007669"/>
    <property type="project" value="TreeGrafter"/>
</dbReference>
<dbReference type="Gene3D" id="2.60.120.10">
    <property type="entry name" value="Jelly Rolls"/>
    <property type="match status" value="1"/>
</dbReference>
<evidence type="ECO:0000256" key="1">
    <source>
        <dbReference type="ARBA" id="ARBA00006115"/>
    </source>
</evidence>
<dbReference type="RefSeq" id="WP_155476755.1">
    <property type="nucleotide sequence ID" value="NZ_WNKU01000013.1"/>
</dbReference>
<comment type="caution">
    <text evidence="12">The sequence shown here is derived from an EMBL/GenBank/DDBJ whole genome shotgun (WGS) entry which is preliminary data.</text>
</comment>
<sequence length="460" mass="51973">MKVIILAGGGGTRLFPLSRQDYPKQFLQINGDCSLLGQTVTRFLRTLPPEDIIVVTNQSYFHHVQMELRRLGAGRAHIILEPSARNTAPAIALSACYCLDVIGCDADEVLFVAPSDHLVWAEAEYIEQVNVAVQMSRLGRIVTFGIEPDRPETGYGYIQAGAPWEQGFLVQQFIEKPDMDRAEAFLTEGGYYWNSGMYAFTIGCLMEEMSKHQPMLAELARLPFNDLLSRFNDAPALSIDHAVAEKSDRVAVIPFGIYWSDIGSWDAIFEALPKDNHGNVVQGDCLTLNCRESLLMSHDRLLVGLGLEDTLVVETQDVIVVARRGESQKIKDVVERLKTERRREALEHPTQYRPWGSFTILAQAPGYKVKRITVFPGQRLSLQMHYHRSEHWIVLEGTARVEIGGQEQMIHENESVFVPKSTQHRLENPGKIPLVIIEVQNGMYLEEDDIVRFGDEYGRY</sequence>
<dbReference type="GO" id="GO:0004475">
    <property type="term" value="F:mannose-1-phosphate guanylyltransferase (GTP) activity"/>
    <property type="evidence" value="ECO:0007669"/>
    <property type="project" value="UniProtKB-EC"/>
</dbReference>
<dbReference type="AlphaFoldDB" id="A0A6I3SMU2"/>
<dbReference type="Proteomes" id="UP000430670">
    <property type="component" value="Unassembled WGS sequence"/>
</dbReference>
<evidence type="ECO:0000259" key="10">
    <source>
        <dbReference type="Pfam" id="PF01050"/>
    </source>
</evidence>
<dbReference type="InterPro" id="IPR049577">
    <property type="entry name" value="GMPP_N"/>
</dbReference>
<dbReference type="EMBL" id="WNKU01000013">
    <property type="protein sequence ID" value="MTV49657.1"/>
    <property type="molecule type" value="Genomic_DNA"/>
</dbReference>
<keyword evidence="13" id="KW-1185">Reference proteome</keyword>
<protein>
    <recommendedName>
        <fullName evidence="2">mannose-1-phosphate guanylyltransferase</fullName>
        <ecNumber evidence="2">2.7.7.13</ecNumber>
    </recommendedName>
</protein>
<dbReference type="CDD" id="cd02213">
    <property type="entry name" value="cupin_PMI_typeII_C"/>
    <property type="match status" value="1"/>
</dbReference>
<dbReference type="InterPro" id="IPR001538">
    <property type="entry name" value="Man6P_isomerase-2_C"/>
</dbReference>
<dbReference type="GO" id="GO:0016853">
    <property type="term" value="F:isomerase activity"/>
    <property type="evidence" value="ECO:0007669"/>
    <property type="project" value="UniProtKB-KW"/>
</dbReference>
<dbReference type="InterPro" id="IPR006375">
    <property type="entry name" value="Man1P_GuaTrfase/Man6P_Isoase"/>
</dbReference>
<evidence type="ECO:0000256" key="7">
    <source>
        <dbReference type="ARBA" id="ARBA00047343"/>
    </source>
</evidence>
<dbReference type="InterPro" id="IPR005835">
    <property type="entry name" value="NTP_transferase_dom"/>
</dbReference>
<evidence type="ECO:0000259" key="11">
    <source>
        <dbReference type="Pfam" id="PF22640"/>
    </source>
</evidence>
<evidence type="ECO:0000259" key="9">
    <source>
        <dbReference type="Pfam" id="PF00483"/>
    </source>
</evidence>
<comment type="similarity">
    <text evidence="1 8">Belongs to the mannose-6-phosphate isomerase type 2 family.</text>
</comment>
<dbReference type="PANTHER" id="PTHR46390">
    <property type="entry name" value="MANNOSE-1-PHOSPHATE GUANYLYLTRANSFERASE"/>
    <property type="match status" value="1"/>
</dbReference>
<evidence type="ECO:0000256" key="3">
    <source>
        <dbReference type="ARBA" id="ARBA00022679"/>
    </source>
</evidence>
<gene>
    <name evidence="12" type="ORF">GJ688_11795</name>
</gene>
<evidence type="ECO:0000256" key="5">
    <source>
        <dbReference type="ARBA" id="ARBA00022741"/>
    </source>
</evidence>
<organism evidence="12 13">
    <name type="scientific">Heliobacterium mobile</name>
    <name type="common">Heliobacillus mobilis</name>
    <dbReference type="NCBI Taxonomy" id="28064"/>
    <lineage>
        <taxon>Bacteria</taxon>
        <taxon>Bacillati</taxon>
        <taxon>Bacillota</taxon>
        <taxon>Clostridia</taxon>
        <taxon>Eubacteriales</taxon>
        <taxon>Heliobacteriaceae</taxon>
        <taxon>Heliobacterium</taxon>
    </lineage>
</organism>
<dbReference type="GO" id="GO:0000271">
    <property type="term" value="P:polysaccharide biosynthetic process"/>
    <property type="evidence" value="ECO:0007669"/>
    <property type="project" value="InterPro"/>
</dbReference>
<dbReference type="Pfam" id="PF22640">
    <property type="entry name" value="ManC_GMP_beta-helix"/>
    <property type="match status" value="1"/>
</dbReference>
<dbReference type="FunFam" id="2.60.120.10:FF:000032">
    <property type="entry name" value="Mannose-1-phosphate guanylyltransferase/mannose-6-phosphate isomerase"/>
    <property type="match status" value="1"/>
</dbReference>
<dbReference type="Pfam" id="PF01050">
    <property type="entry name" value="MannoseP_isomer"/>
    <property type="match status" value="1"/>
</dbReference>
<feature type="domain" description="Nucleotidyl transferase" evidence="9">
    <location>
        <begin position="2"/>
        <end position="275"/>
    </location>
</feature>
<proteinExistence type="inferred from homology"/>
<dbReference type="FunFam" id="3.90.550.10:FF:000046">
    <property type="entry name" value="Mannose-1-phosphate guanylyltransferase (GDP)"/>
    <property type="match status" value="1"/>
</dbReference>
<dbReference type="Pfam" id="PF00483">
    <property type="entry name" value="NTP_transferase"/>
    <property type="match status" value="1"/>
</dbReference>
<evidence type="ECO:0000256" key="8">
    <source>
        <dbReference type="RuleBase" id="RU004190"/>
    </source>
</evidence>
<accession>A0A6I3SMU2</accession>
<dbReference type="CDD" id="cd02509">
    <property type="entry name" value="GDP-M1P_Guanylyltransferase"/>
    <property type="match status" value="1"/>
</dbReference>
<reference evidence="12 13" key="1">
    <citation type="submission" date="2019-11" db="EMBL/GenBank/DDBJ databases">
        <title>Whole-genome sequence of a the green, strictly anaerobic photosynthetic bacterium Heliobacillus mobilis DSM 6151.</title>
        <authorList>
            <person name="Kyndt J.A."/>
            <person name="Meyer T.E."/>
        </authorList>
    </citation>
    <scope>NUCLEOTIDE SEQUENCE [LARGE SCALE GENOMIC DNA]</scope>
    <source>
        <strain evidence="12 13">DSM 6151</strain>
    </source>
</reference>
<dbReference type="SUPFAM" id="SSF51182">
    <property type="entry name" value="RmlC-like cupins"/>
    <property type="match status" value="1"/>
</dbReference>
<dbReference type="NCBIfam" id="TIGR01479">
    <property type="entry name" value="GMP_PMI"/>
    <property type="match status" value="1"/>
</dbReference>
<dbReference type="EC" id="2.7.7.13" evidence="2"/>
<keyword evidence="12" id="KW-0413">Isomerase</keyword>
<dbReference type="InterPro" id="IPR011051">
    <property type="entry name" value="RmlC_Cupin_sf"/>
</dbReference>
<feature type="domain" description="Mannose-6-phosphate isomerase type II C-terminal" evidence="10">
    <location>
        <begin position="342"/>
        <end position="455"/>
    </location>
</feature>
<dbReference type="SUPFAM" id="SSF53448">
    <property type="entry name" value="Nucleotide-diphospho-sugar transferases"/>
    <property type="match status" value="1"/>
</dbReference>
<keyword evidence="5" id="KW-0547">Nucleotide-binding</keyword>
<evidence type="ECO:0000313" key="12">
    <source>
        <dbReference type="EMBL" id="MTV49657.1"/>
    </source>
</evidence>
<keyword evidence="4 12" id="KW-0548">Nucleotidyltransferase</keyword>
<dbReference type="Gene3D" id="3.90.550.10">
    <property type="entry name" value="Spore Coat Polysaccharide Biosynthesis Protein SpsA, Chain A"/>
    <property type="match status" value="1"/>
</dbReference>
<comment type="catalytic activity">
    <reaction evidence="7">
        <text>alpha-D-mannose 1-phosphate + GTP + H(+) = GDP-alpha-D-mannose + diphosphate</text>
        <dbReference type="Rhea" id="RHEA:15229"/>
        <dbReference type="ChEBI" id="CHEBI:15378"/>
        <dbReference type="ChEBI" id="CHEBI:33019"/>
        <dbReference type="ChEBI" id="CHEBI:37565"/>
        <dbReference type="ChEBI" id="CHEBI:57527"/>
        <dbReference type="ChEBI" id="CHEBI:58409"/>
        <dbReference type="EC" id="2.7.7.13"/>
    </reaction>
</comment>
<feature type="domain" description="MannoseP isomerase/GMP-like beta-helix" evidence="11">
    <location>
        <begin position="286"/>
        <end position="337"/>
    </location>
</feature>
<keyword evidence="3 12" id="KW-0808">Transferase</keyword>
<evidence type="ECO:0000313" key="13">
    <source>
        <dbReference type="Proteomes" id="UP000430670"/>
    </source>
</evidence>
<dbReference type="PANTHER" id="PTHR46390:SF1">
    <property type="entry name" value="MANNOSE-1-PHOSPHATE GUANYLYLTRANSFERASE"/>
    <property type="match status" value="1"/>
</dbReference>
<evidence type="ECO:0000256" key="6">
    <source>
        <dbReference type="ARBA" id="ARBA00023134"/>
    </source>
</evidence>
<keyword evidence="6" id="KW-0342">GTP-binding</keyword>